<dbReference type="PROSITE" id="PS51272">
    <property type="entry name" value="SLH"/>
    <property type="match status" value="2"/>
</dbReference>
<protein>
    <submittedName>
        <fullName evidence="3">S-layer homology domain-containing protein</fullName>
    </submittedName>
</protein>
<name>A0A974GWS8_SEDHY</name>
<dbReference type="EMBL" id="JACBNQ010000011">
    <property type="protein sequence ID" value="NYB74571.1"/>
    <property type="molecule type" value="Genomic_DNA"/>
</dbReference>
<feature type="chain" id="PRO_5037515326" evidence="1">
    <location>
        <begin position="22"/>
        <end position="612"/>
    </location>
</feature>
<dbReference type="InterPro" id="IPR001119">
    <property type="entry name" value="SLH_dom"/>
</dbReference>
<accession>A0A974GWS8</accession>
<feature type="signal peptide" evidence="1">
    <location>
        <begin position="1"/>
        <end position="21"/>
    </location>
</feature>
<organism evidence="3 4">
    <name type="scientific">Sedimentibacter hydroxybenzoicus DSM 7310</name>
    <dbReference type="NCBI Taxonomy" id="1123245"/>
    <lineage>
        <taxon>Bacteria</taxon>
        <taxon>Bacillati</taxon>
        <taxon>Bacillota</taxon>
        <taxon>Tissierellia</taxon>
        <taxon>Sedimentibacter</taxon>
    </lineage>
</organism>
<keyword evidence="1" id="KW-0732">Signal</keyword>
<evidence type="ECO:0000256" key="1">
    <source>
        <dbReference type="SAM" id="SignalP"/>
    </source>
</evidence>
<keyword evidence="4" id="KW-1185">Reference proteome</keyword>
<sequence>MKKVILLVIVLSLVLSMTVNAVTFTDISNHWAKGYIERVANNGLVAGYDDKTFKPDNNVTVLEALIMMSRLYDIEEDLREQIIEEYESSFDRMLNTKGYDWSFEYLSIIIELGVVSEKGIEDMFSKKTIFQDASREEIAVLLTKAMLLGKEAQDLKVYSLPFTDAAKISASARPYVYVMYDKEIMQGDDKKNVNPTNKITRAEVATVIDKAYDYLQDNDVYPEFENFAKTTVESGIISQLSSSKNETYIYIKNESGKENIVRIDDDTKITINKRSRDFSDLKKDMIVNCKIDEDRLAISIEVDNSKEVKIGRISIVAYASPASLTIIDDDKDKLQYRIPSDAKVYLDGKEVELRKLNKNDEVTLLLDDGKVYQVNAVSRIKEYEGVISKIDYSKYPITISVKMEKDEVKTFKFNSDVEVTRNDKASSFDQVRVGDEVIVTTEYDDMIEINTVAKEAEMSGIIKEIILGSESKLKITDEDGDVEQYSISKNVIVTLGNKTASINDLRVGYDVNINTSGGEIVTIEASELQSVTNFSGKVIFVNTKDKIIMMQNTSTGSGQPELVYLNVTDSTKIINISGNTRYLRNLEEGQYISSTATSQNGEYVAVTIIISE</sequence>
<dbReference type="Proteomes" id="UP000611629">
    <property type="component" value="Unassembled WGS sequence"/>
</dbReference>
<reference evidence="3" key="1">
    <citation type="submission" date="2020-07" db="EMBL/GenBank/DDBJ databases">
        <title>Genomic analysis of a strain of Sedimentibacter Hydroxybenzoicus DSM7310.</title>
        <authorList>
            <person name="Ma S."/>
        </authorList>
    </citation>
    <scope>NUCLEOTIDE SEQUENCE</scope>
    <source>
        <strain evidence="3">DSM 7310</strain>
    </source>
</reference>
<dbReference type="Pfam" id="PF00395">
    <property type="entry name" value="SLH"/>
    <property type="match status" value="2"/>
</dbReference>
<dbReference type="PANTHER" id="PTHR43308">
    <property type="entry name" value="OUTER MEMBRANE PROTEIN ALPHA-RELATED"/>
    <property type="match status" value="1"/>
</dbReference>
<feature type="domain" description="SLH" evidence="2">
    <location>
        <begin position="159"/>
        <end position="222"/>
    </location>
</feature>
<dbReference type="RefSeq" id="WP_179238279.1">
    <property type="nucleotide sequence ID" value="NZ_JACBNQ010000011.1"/>
</dbReference>
<comment type="caution">
    <text evidence="3">The sequence shown here is derived from an EMBL/GenBank/DDBJ whole genome shotgun (WGS) entry which is preliminary data.</text>
</comment>
<evidence type="ECO:0000313" key="4">
    <source>
        <dbReference type="Proteomes" id="UP000611629"/>
    </source>
</evidence>
<evidence type="ECO:0000313" key="3">
    <source>
        <dbReference type="EMBL" id="NYB74571.1"/>
    </source>
</evidence>
<evidence type="ECO:0000259" key="2">
    <source>
        <dbReference type="PROSITE" id="PS51272"/>
    </source>
</evidence>
<proteinExistence type="predicted"/>
<gene>
    <name evidence="3" type="ORF">HZF24_10535</name>
</gene>
<dbReference type="InterPro" id="IPR051465">
    <property type="entry name" value="Cell_Envelope_Struct_Comp"/>
</dbReference>
<dbReference type="PANTHER" id="PTHR43308:SF5">
    <property type="entry name" value="S-LAYER PROTEIN _ PEPTIDOGLYCAN ENDO-BETA-N-ACETYLGLUCOSAMINIDASE"/>
    <property type="match status" value="1"/>
</dbReference>
<feature type="domain" description="SLH" evidence="2">
    <location>
        <begin position="19"/>
        <end position="82"/>
    </location>
</feature>
<dbReference type="AlphaFoldDB" id="A0A974GWS8"/>